<dbReference type="InterPro" id="IPR013249">
    <property type="entry name" value="RNA_pol_sigma70_r4_t2"/>
</dbReference>
<evidence type="ECO:0000313" key="6">
    <source>
        <dbReference type="EMBL" id="AKS42954.1"/>
    </source>
</evidence>
<gene>
    <name evidence="6" type="ORF">WM2015_2596</name>
</gene>
<dbReference type="PANTHER" id="PTHR43133:SF58">
    <property type="entry name" value="ECF RNA POLYMERASE SIGMA FACTOR SIGD"/>
    <property type="match status" value="1"/>
</dbReference>
<dbReference type="SUPFAM" id="SSF88946">
    <property type="entry name" value="Sigma2 domain of RNA polymerase sigma factors"/>
    <property type="match status" value="1"/>
</dbReference>
<keyword evidence="5" id="KW-0804">Transcription</keyword>
<dbReference type="Gene3D" id="1.10.1740.10">
    <property type="match status" value="1"/>
</dbReference>
<dbReference type="KEGG" id="wma:WM2015_2596"/>
<evidence type="ECO:0000256" key="4">
    <source>
        <dbReference type="ARBA" id="ARBA00023125"/>
    </source>
</evidence>
<evidence type="ECO:0000256" key="1">
    <source>
        <dbReference type="ARBA" id="ARBA00010641"/>
    </source>
</evidence>
<keyword evidence="7" id="KW-1185">Reference proteome</keyword>
<dbReference type="STRING" id="1579979.WM2015_2596"/>
<evidence type="ECO:0000256" key="3">
    <source>
        <dbReference type="ARBA" id="ARBA00023082"/>
    </source>
</evidence>
<dbReference type="GO" id="GO:0016987">
    <property type="term" value="F:sigma factor activity"/>
    <property type="evidence" value="ECO:0007669"/>
    <property type="project" value="UniProtKB-KW"/>
</dbReference>
<dbReference type="Proteomes" id="UP000066624">
    <property type="component" value="Chromosome"/>
</dbReference>
<accession>A0A0K0XZ40</accession>
<dbReference type="NCBIfam" id="TIGR02937">
    <property type="entry name" value="sigma70-ECF"/>
    <property type="match status" value="1"/>
</dbReference>
<dbReference type="Pfam" id="PF08281">
    <property type="entry name" value="Sigma70_r4_2"/>
    <property type="match status" value="1"/>
</dbReference>
<dbReference type="InterPro" id="IPR013324">
    <property type="entry name" value="RNA_pol_sigma_r3/r4-like"/>
</dbReference>
<organism evidence="6 7">
    <name type="scientific">Wenzhouxiangella marina</name>
    <dbReference type="NCBI Taxonomy" id="1579979"/>
    <lineage>
        <taxon>Bacteria</taxon>
        <taxon>Pseudomonadati</taxon>
        <taxon>Pseudomonadota</taxon>
        <taxon>Gammaproteobacteria</taxon>
        <taxon>Chromatiales</taxon>
        <taxon>Wenzhouxiangellaceae</taxon>
        <taxon>Wenzhouxiangella</taxon>
    </lineage>
</organism>
<dbReference type="Pfam" id="PF04542">
    <property type="entry name" value="Sigma70_r2"/>
    <property type="match status" value="1"/>
</dbReference>
<dbReference type="InterPro" id="IPR039425">
    <property type="entry name" value="RNA_pol_sigma-70-like"/>
</dbReference>
<protein>
    <submittedName>
        <fullName evidence="6">Uncharacterized protein</fullName>
    </submittedName>
</protein>
<keyword evidence="2" id="KW-0805">Transcription regulation</keyword>
<dbReference type="InterPro" id="IPR036388">
    <property type="entry name" value="WH-like_DNA-bd_sf"/>
</dbReference>
<keyword evidence="3" id="KW-0731">Sigma factor</keyword>
<name>A0A0K0XZ40_9GAMM</name>
<dbReference type="SUPFAM" id="SSF88659">
    <property type="entry name" value="Sigma3 and sigma4 domains of RNA polymerase sigma factors"/>
    <property type="match status" value="1"/>
</dbReference>
<sequence length="188" mass="21302">MTETLESTATLLRKVADGDDRARERLCRHFLPILSRWAHGRLPDYARDLSETQDLVQTALIKALDQIDGFEALREGAFLAYLRKILLNNIRMEIRRVTRRNRHGFSDPEIEPKDPEASILSEAIGLDVLERYEAALMTLTDKAREAVMLRVEFGYSFPEIAAATETPSANSARMLVSRSLVQLAEAMK</sequence>
<dbReference type="InterPro" id="IPR013325">
    <property type="entry name" value="RNA_pol_sigma_r2"/>
</dbReference>
<dbReference type="OrthoDB" id="8611574at2"/>
<dbReference type="Gene3D" id="1.10.10.10">
    <property type="entry name" value="Winged helix-like DNA-binding domain superfamily/Winged helix DNA-binding domain"/>
    <property type="match status" value="1"/>
</dbReference>
<keyword evidence="4" id="KW-0238">DNA-binding</keyword>
<dbReference type="GO" id="GO:0003677">
    <property type="term" value="F:DNA binding"/>
    <property type="evidence" value="ECO:0007669"/>
    <property type="project" value="UniProtKB-KW"/>
</dbReference>
<proteinExistence type="inferred from homology"/>
<evidence type="ECO:0000256" key="2">
    <source>
        <dbReference type="ARBA" id="ARBA00023015"/>
    </source>
</evidence>
<reference evidence="6 7" key="1">
    <citation type="submission" date="2015-07" db="EMBL/GenBank/DDBJ databases">
        <authorList>
            <person name="Noorani M."/>
        </authorList>
    </citation>
    <scope>NUCLEOTIDE SEQUENCE [LARGE SCALE GENOMIC DNA]</scope>
    <source>
        <strain evidence="6 7">KCTC 42284</strain>
    </source>
</reference>
<evidence type="ECO:0000313" key="7">
    <source>
        <dbReference type="Proteomes" id="UP000066624"/>
    </source>
</evidence>
<dbReference type="PANTHER" id="PTHR43133">
    <property type="entry name" value="RNA POLYMERASE ECF-TYPE SIGMA FACTO"/>
    <property type="match status" value="1"/>
</dbReference>
<dbReference type="AlphaFoldDB" id="A0A0K0XZ40"/>
<dbReference type="EMBL" id="CP012154">
    <property type="protein sequence ID" value="AKS42954.1"/>
    <property type="molecule type" value="Genomic_DNA"/>
</dbReference>
<comment type="similarity">
    <text evidence="1">Belongs to the sigma-70 factor family. ECF subfamily.</text>
</comment>
<evidence type="ECO:0000256" key="5">
    <source>
        <dbReference type="ARBA" id="ARBA00023163"/>
    </source>
</evidence>
<dbReference type="GO" id="GO:0006352">
    <property type="term" value="P:DNA-templated transcription initiation"/>
    <property type="evidence" value="ECO:0007669"/>
    <property type="project" value="InterPro"/>
</dbReference>
<dbReference type="RefSeq" id="WP_049726476.1">
    <property type="nucleotide sequence ID" value="NZ_CP012154.1"/>
</dbReference>
<dbReference type="InterPro" id="IPR014284">
    <property type="entry name" value="RNA_pol_sigma-70_dom"/>
</dbReference>
<dbReference type="InterPro" id="IPR007627">
    <property type="entry name" value="RNA_pol_sigma70_r2"/>
</dbReference>